<evidence type="ECO:0000313" key="2">
    <source>
        <dbReference type="EMBL" id="GBP64426.1"/>
    </source>
</evidence>
<protein>
    <submittedName>
        <fullName evidence="2">Uncharacterized protein</fullName>
    </submittedName>
</protein>
<feature type="region of interest" description="Disordered" evidence="1">
    <location>
        <begin position="331"/>
        <end position="355"/>
    </location>
</feature>
<sequence>MKNEGARRRRERPLPTLAVATRREGHGSAGCRCGTEDLLLPHARASSRRGYDPDGSIGMVRTIVSGIMPVPSPHRLRARAVRGHARSSRMRSQQMEGGHRLGGWYSTRMGGRRSPSRTCSRPLVDADRIKAARIGDPLGVDLTERACRPLIRLSMHPTAAARAVRVSEPRPSSSSFFSLRPSSISNLHSSIRCLRRATAGARVIAHALSGGRAARRTLQRPVSAGGGRTNALCTSVVVAVPSRLHFNKLKCGDISFGAVVYIRDLNKLRVVTKICRPVRGAARSSAPGARVRQHTRAQDGLRWPLWASGASSTACAGGVCDGIRTRTRGRLDDSGELASDPAAPRRGVRRGPLPGVNCVKPPIKKSILDRMPYRRDSYHIFRHRFRAVP</sequence>
<dbReference type="EMBL" id="BGZK01000897">
    <property type="protein sequence ID" value="GBP64426.1"/>
    <property type="molecule type" value="Genomic_DNA"/>
</dbReference>
<reference evidence="2 3" key="1">
    <citation type="journal article" date="2019" name="Commun. Biol.">
        <title>The bagworm genome reveals a unique fibroin gene that provides high tensile strength.</title>
        <authorList>
            <person name="Kono N."/>
            <person name="Nakamura H."/>
            <person name="Ohtoshi R."/>
            <person name="Tomita M."/>
            <person name="Numata K."/>
            <person name="Arakawa K."/>
        </authorList>
    </citation>
    <scope>NUCLEOTIDE SEQUENCE [LARGE SCALE GENOMIC DNA]</scope>
</reference>
<evidence type="ECO:0000313" key="3">
    <source>
        <dbReference type="Proteomes" id="UP000299102"/>
    </source>
</evidence>
<name>A0A4C1XKJ3_EUMVA</name>
<dbReference type="AlphaFoldDB" id="A0A4C1XKJ3"/>
<evidence type="ECO:0000256" key="1">
    <source>
        <dbReference type="SAM" id="MobiDB-lite"/>
    </source>
</evidence>
<gene>
    <name evidence="2" type="ORF">EVAR_19878_1</name>
</gene>
<comment type="caution">
    <text evidence="2">The sequence shown here is derived from an EMBL/GenBank/DDBJ whole genome shotgun (WGS) entry which is preliminary data.</text>
</comment>
<accession>A0A4C1XKJ3</accession>
<feature type="region of interest" description="Disordered" evidence="1">
    <location>
        <begin position="83"/>
        <end position="120"/>
    </location>
</feature>
<dbReference type="Proteomes" id="UP000299102">
    <property type="component" value="Unassembled WGS sequence"/>
</dbReference>
<organism evidence="2 3">
    <name type="scientific">Eumeta variegata</name>
    <name type="common">Bagworm moth</name>
    <name type="synonym">Eumeta japonica</name>
    <dbReference type="NCBI Taxonomy" id="151549"/>
    <lineage>
        <taxon>Eukaryota</taxon>
        <taxon>Metazoa</taxon>
        <taxon>Ecdysozoa</taxon>
        <taxon>Arthropoda</taxon>
        <taxon>Hexapoda</taxon>
        <taxon>Insecta</taxon>
        <taxon>Pterygota</taxon>
        <taxon>Neoptera</taxon>
        <taxon>Endopterygota</taxon>
        <taxon>Lepidoptera</taxon>
        <taxon>Glossata</taxon>
        <taxon>Ditrysia</taxon>
        <taxon>Tineoidea</taxon>
        <taxon>Psychidae</taxon>
        <taxon>Oiketicinae</taxon>
        <taxon>Eumeta</taxon>
    </lineage>
</organism>
<feature type="compositionally biased region" description="Low complexity" evidence="1">
    <location>
        <begin position="341"/>
        <end position="355"/>
    </location>
</feature>
<keyword evidence="3" id="KW-1185">Reference proteome</keyword>
<proteinExistence type="predicted"/>